<evidence type="ECO:0000313" key="13">
    <source>
        <dbReference type="Proteomes" id="UP000085678"/>
    </source>
</evidence>
<dbReference type="AlphaFoldDB" id="A0A1S3J183"/>
<evidence type="ECO:0000256" key="8">
    <source>
        <dbReference type="ARBA" id="ARBA00023212"/>
    </source>
</evidence>
<comment type="subunit">
    <text evidence="3">Component of the nexin-dynein regulatory complex (N-DRC).</text>
</comment>
<evidence type="ECO:0000256" key="10">
    <source>
        <dbReference type="ARBA" id="ARBA00044754"/>
    </source>
</evidence>
<dbReference type="Proteomes" id="UP000085678">
    <property type="component" value="Unplaced"/>
</dbReference>
<protein>
    <recommendedName>
        <fullName evidence="11">Dynein regulatory complex protein 12</fullName>
    </recommendedName>
</protein>
<feature type="compositionally biased region" description="Basic residues" evidence="12">
    <location>
        <begin position="1"/>
        <end position="15"/>
    </location>
</feature>
<evidence type="ECO:0000256" key="7">
    <source>
        <dbReference type="ARBA" id="ARBA00023069"/>
    </source>
</evidence>
<keyword evidence="7" id="KW-0969">Cilium</keyword>
<evidence type="ECO:0000256" key="5">
    <source>
        <dbReference type="ARBA" id="ARBA00022846"/>
    </source>
</evidence>
<gene>
    <name evidence="14" type="primary">LOC106169327</name>
    <name evidence="15" type="synonym">LOC106170434</name>
</gene>
<evidence type="ECO:0000256" key="4">
    <source>
        <dbReference type="ARBA" id="ARBA00022490"/>
    </source>
</evidence>
<keyword evidence="9" id="KW-0966">Cell projection</keyword>
<keyword evidence="5" id="KW-0282">Flagellum</keyword>
<dbReference type="OrthoDB" id="10264405at2759"/>
<comment type="function">
    <text evidence="1">Component of the nexin-dynein regulatory complex (N-DRC), a key regulator of ciliary/flagellar motility which maintains the alignment and integrity of the distal axoneme and regulates microtubule sliding in motile axonemes.</text>
</comment>
<dbReference type="KEGG" id="lak:106170434"/>
<dbReference type="RefSeq" id="XP_013404200.1">
    <property type="nucleotide sequence ID" value="XM_013548746.1"/>
</dbReference>
<keyword evidence="13" id="KW-1185">Reference proteome</keyword>
<dbReference type="PANTHER" id="PTHR28656">
    <property type="entry name" value="COILED-COIL DOMAIN-CONTAINING PROTEIN 153"/>
    <property type="match status" value="1"/>
</dbReference>
<evidence type="ECO:0000256" key="2">
    <source>
        <dbReference type="ARBA" id="ARBA00004611"/>
    </source>
</evidence>
<proteinExistence type="inferred from homology"/>
<evidence type="ECO:0000256" key="11">
    <source>
        <dbReference type="ARBA" id="ARBA00044800"/>
    </source>
</evidence>
<evidence type="ECO:0000256" key="6">
    <source>
        <dbReference type="ARBA" id="ARBA00023054"/>
    </source>
</evidence>
<evidence type="ECO:0000256" key="12">
    <source>
        <dbReference type="SAM" id="MobiDB-lite"/>
    </source>
</evidence>
<evidence type="ECO:0000256" key="9">
    <source>
        <dbReference type="ARBA" id="ARBA00023273"/>
    </source>
</evidence>
<feature type="region of interest" description="Disordered" evidence="12">
    <location>
        <begin position="1"/>
        <end position="22"/>
    </location>
</feature>
<name>A0A1S3J183_LINAN</name>
<comment type="subcellular location">
    <subcellularLocation>
        <location evidence="2">Cytoplasm</location>
        <location evidence="2">Cytoskeleton</location>
        <location evidence="2">Flagellum axoneme</location>
    </subcellularLocation>
</comment>
<keyword evidence="4" id="KW-0963">Cytoplasm</keyword>
<keyword evidence="6" id="KW-0175">Coiled coil</keyword>
<evidence type="ECO:0000313" key="14">
    <source>
        <dbReference type="RefSeq" id="XP_013404200.1"/>
    </source>
</evidence>
<organism evidence="13 14">
    <name type="scientific">Lingula anatina</name>
    <name type="common">Brachiopod</name>
    <name type="synonym">Lingula unguis</name>
    <dbReference type="NCBI Taxonomy" id="7574"/>
    <lineage>
        <taxon>Eukaryota</taxon>
        <taxon>Metazoa</taxon>
        <taxon>Spiralia</taxon>
        <taxon>Lophotrochozoa</taxon>
        <taxon>Brachiopoda</taxon>
        <taxon>Linguliformea</taxon>
        <taxon>Lingulata</taxon>
        <taxon>Lingulida</taxon>
        <taxon>Linguloidea</taxon>
        <taxon>Lingulidae</taxon>
        <taxon>Lingula</taxon>
    </lineage>
</organism>
<keyword evidence="8" id="KW-0206">Cytoskeleton</keyword>
<evidence type="ECO:0000256" key="1">
    <source>
        <dbReference type="ARBA" id="ARBA00003029"/>
    </source>
</evidence>
<evidence type="ECO:0000313" key="15">
    <source>
        <dbReference type="RefSeq" id="XP_013405747.1"/>
    </source>
</evidence>
<evidence type="ECO:0000256" key="3">
    <source>
        <dbReference type="ARBA" id="ARBA00011248"/>
    </source>
</evidence>
<dbReference type="RefSeq" id="XP_013405747.1">
    <property type="nucleotide sequence ID" value="XM_013550293.1"/>
</dbReference>
<dbReference type="STRING" id="7574.A0A1S3J183"/>
<dbReference type="InterPro" id="IPR033585">
    <property type="entry name" value="DRC12-like"/>
</dbReference>
<feature type="region of interest" description="Disordered" evidence="12">
    <location>
        <begin position="53"/>
        <end position="78"/>
    </location>
</feature>
<feature type="compositionally biased region" description="Basic and acidic residues" evidence="12">
    <location>
        <begin position="57"/>
        <end position="78"/>
    </location>
</feature>
<comment type="similarity">
    <text evidence="10">Belongs to the DRC12 family.</text>
</comment>
<dbReference type="GeneID" id="106169327"/>
<reference evidence="14 15" key="1">
    <citation type="submission" date="2025-04" db="UniProtKB">
        <authorList>
            <consortium name="RefSeq"/>
        </authorList>
    </citation>
    <scope>IDENTIFICATION</scope>
    <source>
        <tissue evidence="14 15">Gonads</tissue>
    </source>
</reference>
<dbReference type="GeneID" id="106170434"/>
<accession>A0A1S3J183</accession>
<dbReference type="KEGG" id="lak:106169327"/>
<sequence length="199" mass="23248">MPPKKKKGGKKKGKKKKDDAELELEDKYRKTMDEIEALKDHLAIRKEIARRSQSMGDEWKAQVKQAEKQVQELKDDHQSVSADMTRQYKTMQTDLSIQIHDLKTKLERTQRELEKTQQDLADTRAERDKIIKEKDSEILDLQVKIQSQEEAYEKILNNTLDSLSEKIKNARLVWVDKESMIAQKNKATLLEFGLNPLDL</sequence>
<dbReference type="PANTHER" id="PTHR28656:SF1">
    <property type="entry name" value="COILED-COIL DOMAIN-CONTAINING PROTEIN 153"/>
    <property type="match status" value="1"/>
</dbReference>